<accession>A0A5B0P642</accession>
<feature type="region of interest" description="Disordered" evidence="1">
    <location>
        <begin position="79"/>
        <end position="109"/>
    </location>
</feature>
<dbReference type="Proteomes" id="UP000325313">
    <property type="component" value="Unassembled WGS sequence"/>
</dbReference>
<organism evidence="2 3">
    <name type="scientific">Puccinia graminis f. sp. tritici</name>
    <dbReference type="NCBI Taxonomy" id="56615"/>
    <lineage>
        <taxon>Eukaryota</taxon>
        <taxon>Fungi</taxon>
        <taxon>Dikarya</taxon>
        <taxon>Basidiomycota</taxon>
        <taxon>Pucciniomycotina</taxon>
        <taxon>Pucciniomycetes</taxon>
        <taxon>Pucciniales</taxon>
        <taxon>Pucciniaceae</taxon>
        <taxon>Puccinia</taxon>
    </lineage>
</organism>
<reference evidence="2 3" key="1">
    <citation type="submission" date="2019-05" db="EMBL/GenBank/DDBJ databases">
        <title>Emergence of the Ug99 lineage of the wheat stem rust pathogen through somatic hybridization.</title>
        <authorList>
            <person name="Li F."/>
            <person name="Upadhyaya N.M."/>
            <person name="Sperschneider J."/>
            <person name="Matny O."/>
            <person name="Nguyen-Phuc H."/>
            <person name="Mago R."/>
            <person name="Raley C."/>
            <person name="Miller M.E."/>
            <person name="Silverstein K.A.T."/>
            <person name="Henningsen E."/>
            <person name="Hirsch C.D."/>
            <person name="Visser B."/>
            <person name="Pretorius Z.A."/>
            <person name="Steffenson B.J."/>
            <person name="Schwessinger B."/>
            <person name="Dodds P.N."/>
            <person name="Figueroa M."/>
        </authorList>
    </citation>
    <scope>NUCLEOTIDE SEQUENCE [LARGE SCALE GENOMIC DNA]</scope>
    <source>
        <strain evidence="2 3">Ug99</strain>
    </source>
</reference>
<protein>
    <submittedName>
        <fullName evidence="2">Uncharacterized protein</fullName>
    </submittedName>
</protein>
<evidence type="ECO:0000313" key="3">
    <source>
        <dbReference type="Proteomes" id="UP000325313"/>
    </source>
</evidence>
<evidence type="ECO:0000313" key="2">
    <source>
        <dbReference type="EMBL" id="KAA1097047.1"/>
    </source>
</evidence>
<dbReference type="AlphaFoldDB" id="A0A5B0P642"/>
<sequence length="149" mass="16693">MSLRSLFGSFHNPDGIAENASIALTCTLPSELLFLIRQLNPNSRSSWYEPSFLRPLRPLVFSSDVWARTGVTTVKSSIEAGLRDEQTPSSSKSYTRKCPPQRESKNHNLVLPSPLQVKEEAIESESDEENIALTLTGQQLHFKNQHKAL</sequence>
<gene>
    <name evidence="2" type="ORF">PGTUg99_000143</name>
</gene>
<dbReference type="EMBL" id="VDEP01000357">
    <property type="protein sequence ID" value="KAA1097047.1"/>
    <property type="molecule type" value="Genomic_DNA"/>
</dbReference>
<evidence type="ECO:0000256" key="1">
    <source>
        <dbReference type="SAM" id="MobiDB-lite"/>
    </source>
</evidence>
<proteinExistence type="predicted"/>
<name>A0A5B0P642_PUCGR</name>
<comment type="caution">
    <text evidence="2">The sequence shown here is derived from an EMBL/GenBank/DDBJ whole genome shotgun (WGS) entry which is preliminary data.</text>
</comment>